<dbReference type="RefSeq" id="WP_068264129.1">
    <property type="nucleotide sequence ID" value="NZ_LWSK01000055.1"/>
</dbReference>
<name>A0A5B1CIN2_9BACT</name>
<keyword evidence="1" id="KW-1133">Transmembrane helix</keyword>
<accession>A0A5B1CIN2</accession>
<gene>
    <name evidence="2" type="ORF">LF1_35600</name>
</gene>
<feature type="transmembrane region" description="Helical" evidence="1">
    <location>
        <begin position="25"/>
        <end position="44"/>
    </location>
</feature>
<keyword evidence="1" id="KW-0472">Membrane</keyword>
<dbReference type="EMBL" id="VRLW01000001">
    <property type="protein sequence ID" value="KAA1261017.1"/>
    <property type="molecule type" value="Genomic_DNA"/>
</dbReference>
<proteinExistence type="predicted"/>
<keyword evidence="1" id="KW-0812">Transmembrane</keyword>
<reference evidence="2 3" key="1">
    <citation type="submission" date="2019-08" db="EMBL/GenBank/DDBJ databases">
        <title>Deep-cultivation of Planctomycetes and their phenomic and genomic characterization uncovers novel biology.</title>
        <authorList>
            <person name="Wiegand S."/>
            <person name="Jogler M."/>
            <person name="Boedeker C."/>
            <person name="Pinto D."/>
            <person name="Vollmers J."/>
            <person name="Rivas-Marin E."/>
            <person name="Kohn T."/>
            <person name="Peeters S.H."/>
            <person name="Heuer A."/>
            <person name="Rast P."/>
            <person name="Oberbeckmann S."/>
            <person name="Bunk B."/>
            <person name="Jeske O."/>
            <person name="Meyerdierks A."/>
            <person name="Storesund J.E."/>
            <person name="Kallscheuer N."/>
            <person name="Luecker S."/>
            <person name="Lage O.M."/>
            <person name="Pohl T."/>
            <person name="Merkel B.J."/>
            <person name="Hornburger P."/>
            <person name="Mueller R.-W."/>
            <person name="Bruemmer F."/>
            <person name="Labrenz M."/>
            <person name="Spormann A.M."/>
            <person name="Op Den Camp H."/>
            <person name="Overmann J."/>
            <person name="Amann R."/>
            <person name="Jetten M.S.M."/>
            <person name="Mascher T."/>
            <person name="Medema M.H."/>
            <person name="Devos D.P."/>
            <person name="Kaster A.-K."/>
            <person name="Ovreas L."/>
            <person name="Rohde M."/>
            <person name="Galperin M.Y."/>
            <person name="Jogler C."/>
        </authorList>
    </citation>
    <scope>NUCLEOTIDE SEQUENCE [LARGE SCALE GENOMIC DNA]</scope>
    <source>
        <strain evidence="2 3">LF1</strain>
    </source>
</reference>
<comment type="caution">
    <text evidence="2">The sequence shown here is derived from an EMBL/GenBank/DDBJ whole genome shotgun (WGS) entry which is preliminary data.</text>
</comment>
<evidence type="ECO:0008006" key="4">
    <source>
        <dbReference type="Google" id="ProtNLM"/>
    </source>
</evidence>
<evidence type="ECO:0000256" key="1">
    <source>
        <dbReference type="SAM" id="Phobius"/>
    </source>
</evidence>
<evidence type="ECO:0000313" key="2">
    <source>
        <dbReference type="EMBL" id="KAA1261017.1"/>
    </source>
</evidence>
<dbReference type="AlphaFoldDB" id="A0A5B1CIN2"/>
<dbReference type="Proteomes" id="UP000322699">
    <property type="component" value="Unassembled WGS sequence"/>
</dbReference>
<sequence length="344" mass="37912">MTKTISQGRPDIIIVRKLMQHQATLLRMIAIGWVGSATTLVIFADEISSSRVLTGGNNAESAQHRPIDSALDFQCILDDSRIRESSGLAFSRRSPGHVWTHNDSGDKARLFALDIHGKPTGKVELKSKLKAEDWEDIAAMDEDGQSRLIVADCGDNRGKRKSITLLIFDEPDPTESTKLKNFHQIRIRYPDGAYDCEAIAIDADRREVLLFTKSAFPICHVFAAKLPAKGAKLKKQQQKIVAEAIITLALPMVTGADIDRQSGDLWLSSYLGALKYPHQQGLSLRQQLAQTPSVVKLPAWKQIEAIAVDHEGGVWVTSEGKQAPMGRLKCLKSNKSTTSIPPKN</sequence>
<protein>
    <recommendedName>
        <fullName evidence="4">Phytase-like domain-containing protein</fullName>
    </recommendedName>
</protein>
<evidence type="ECO:0000313" key="3">
    <source>
        <dbReference type="Proteomes" id="UP000322699"/>
    </source>
</evidence>
<keyword evidence="3" id="KW-1185">Reference proteome</keyword>
<organism evidence="2 3">
    <name type="scientific">Rubripirellula obstinata</name>
    <dbReference type="NCBI Taxonomy" id="406547"/>
    <lineage>
        <taxon>Bacteria</taxon>
        <taxon>Pseudomonadati</taxon>
        <taxon>Planctomycetota</taxon>
        <taxon>Planctomycetia</taxon>
        <taxon>Pirellulales</taxon>
        <taxon>Pirellulaceae</taxon>
        <taxon>Rubripirellula</taxon>
    </lineage>
</organism>